<dbReference type="Gene3D" id="2.40.128.270">
    <property type="match status" value="1"/>
</dbReference>
<name>A0A4R1Y400_ACICA</name>
<dbReference type="Pfam" id="PF03724">
    <property type="entry name" value="META"/>
    <property type="match status" value="1"/>
</dbReference>
<keyword evidence="5" id="KW-1185">Reference proteome</keyword>
<dbReference type="InterPro" id="IPR025485">
    <property type="entry name" value="DUF4377"/>
</dbReference>
<organism evidence="4 5">
    <name type="scientific">Acinetobacter calcoaceticus</name>
    <dbReference type="NCBI Taxonomy" id="471"/>
    <lineage>
        <taxon>Bacteria</taxon>
        <taxon>Pseudomonadati</taxon>
        <taxon>Pseudomonadota</taxon>
        <taxon>Gammaproteobacteria</taxon>
        <taxon>Moraxellales</taxon>
        <taxon>Moraxellaceae</taxon>
        <taxon>Acinetobacter</taxon>
        <taxon>Acinetobacter calcoaceticus/baumannii complex</taxon>
    </lineage>
</organism>
<keyword evidence="1" id="KW-0732">Signal</keyword>
<accession>A0A4R1Y400</accession>
<proteinExistence type="predicted"/>
<dbReference type="InterPro" id="IPR053147">
    <property type="entry name" value="Hsp_HslJ-like"/>
</dbReference>
<feature type="signal peptide" evidence="1">
    <location>
        <begin position="1"/>
        <end position="16"/>
    </location>
</feature>
<dbReference type="Pfam" id="PF14302">
    <property type="entry name" value="DUF4377"/>
    <property type="match status" value="1"/>
</dbReference>
<protein>
    <submittedName>
        <fullName evidence="4">Heat shock protein HslJ</fullName>
    </submittedName>
</protein>
<dbReference type="InterPro" id="IPR005184">
    <property type="entry name" value="DUF306_Meta_HslJ"/>
</dbReference>
<comment type="caution">
    <text evidence="4">The sequence shown here is derived from an EMBL/GenBank/DDBJ whole genome shotgun (WGS) entry which is preliminary data.</text>
</comment>
<evidence type="ECO:0000256" key="1">
    <source>
        <dbReference type="SAM" id="SignalP"/>
    </source>
</evidence>
<evidence type="ECO:0000259" key="3">
    <source>
        <dbReference type="Pfam" id="PF14302"/>
    </source>
</evidence>
<dbReference type="PANTHER" id="PTHR35535:SF1">
    <property type="entry name" value="HEAT SHOCK PROTEIN HSLJ"/>
    <property type="match status" value="1"/>
</dbReference>
<dbReference type="EMBL" id="SLVJ01000002">
    <property type="protein sequence ID" value="TCM69860.1"/>
    <property type="molecule type" value="Genomic_DNA"/>
</dbReference>
<feature type="domain" description="DUF306" evidence="2">
    <location>
        <begin position="48"/>
        <end position="146"/>
    </location>
</feature>
<gene>
    <name evidence="4" type="ORF">EC844_102127</name>
</gene>
<feature type="chain" id="PRO_5020215366" evidence="1">
    <location>
        <begin position="17"/>
        <end position="256"/>
    </location>
</feature>
<dbReference type="InterPro" id="IPR038670">
    <property type="entry name" value="HslJ-like_sf"/>
</dbReference>
<evidence type="ECO:0000259" key="2">
    <source>
        <dbReference type="Pfam" id="PF03724"/>
    </source>
</evidence>
<dbReference type="PANTHER" id="PTHR35535">
    <property type="entry name" value="HEAT SHOCK PROTEIN HSLJ"/>
    <property type="match status" value="1"/>
</dbReference>
<dbReference type="PROSITE" id="PS51257">
    <property type="entry name" value="PROKAR_LIPOPROTEIN"/>
    <property type="match status" value="1"/>
</dbReference>
<evidence type="ECO:0000313" key="4">
    <source>
        <dbReference type="EMBL" id="TCM69860.1"/>
    </source>
</evidence>
<sequence>MKIKLFAIALLPFALAACQTTELQQVKDSVVNAIQQPNTAQTLVDYQWSYQPTATQKPIVLNFAKQDQRLSISTGCNTLNTSWRIDNGLIITGNGASTMKACEPALMKQEQFVAALFNNAKVPFSVSQTQPQTAVLTIITAQGEKLVFNGEMTAEAKYQSQPETIFLEISPVTKSCTGVAPQTCLQVREIKFDQNGVKTQVDKDWTYFYDGIQGFTHVPTERQVVRIKRYEIKNPAADQSKYAYVQDMIVEREQIK</sequence>
<dbReference type="Proteomes" id="UP000294963">
    <property type="component" value="Unassembled WGS sequence"/>
</dbReference>
<dbReference type="AlphaFoldDB" id="A0A4R1Y400"/>
<keyword evidence="4" id="KW-0346">Stress response</keyword>
<evidence type="ECO:0000313" key="5">
    <source>
        <dbReference type="Proteomes" id="UP000294963"/>
    </source>
</evidence>
<feature type="domain" description="DUF4377" evidence="3">
    <location>
        <begin position="169"/>
        <end position="252"/>
    </location>
</feature>
<reference evidence="4 5" key="1">
    <citation type="submission" date="2019-03" db="EMBL/GenBank/DDBJ databases">
        <title>Genomic analyses of the natural microbiome of Caenorhabditis elegans.</title>
        <authorList>
            <person name="Samuel B."/>
        </authorList>
    </citation>
    <scope>NUCLEOTIDE SEQUENCE [LARGE SCALE GENOMIC DNA]</scope>
    <source>
        <strain evidence="4 5">JUb89</strain>
    </source>
</reference>
<dbReference type="OrthoDB" id="7871744at2"/>